<evidence type="ECO:0000313" key="4">
    <source>
        <dbReference type="Proteomes" id="UP001597108"/>
    </source>
</evidence>
<keyword evidence="4" id="KW-1185">Reference proteome</keyword>
<evidence type="ECO:0000313" key="3">
    <source>
        <dbReference type="EMBL" id="MFD0982407.1"/>
    </source>
</evidence>
<reference evidence="4" key="1">
    <citation type="journal article" date="2019" name="Int. J. Syst. Evol. Microbiol.">
        <title>The Global Catalogue of Microorganisms (GCM) 10K type strain sequencing project: providing services to taxonomists for standard genome sequencing and annotation.</title>
        <authorList>
            <consortium name="The Broad Institute Genomics Platform"/>
            <consortium name="The Broad Institute Genome Sequencing Center for Infectious Disease"/>
            <person name="Wu L."/>
            <person name="Ma J."/>
        </authorList>
    </citation>
    <scope>NUCLEOTIDE SEQUENCE [LARGE SCALE GENOMIC DNA]</scope>
    <source>
        <strain evidence="4">CCUG 60524</strain>
    </source>
</reference>
<feature type="chain" id="PRO_5045457888" evidence="2">
    <location>
        <begin position="22"/>
        <end position="58"/>
    </location>
</feature>
<protein>
    <submittedName>
        <fullName evidence="3">Uncharacterized protein</fullName>
    </submittedName>
</protein>
<organism evidence="3 4">
    <name type="scientific">Tropicimonas aquimaris</name>
    <dbReference type="NCBI Taxonomy" id="914152"/>
    <lineage>
        <taxon>Bacteria</taxon>
        <taxon>Pseudomonadati</taxon>
        <taxon>Pseudomonadota</taxon>
        <taxon>Alphaproteobacteria</taxon>
        <taxon>Rhodobacterales</taxon>
        <taxon>Roseobacteraceae</taxon>
        <taxon>Tropicimonas</taxon>
    </lineage>
</organism>
<sequence length="58" mass="6123">MFRFVFVLTVAASLWSSPSAAYFAFEMPHLSFPSEEQGSAAPVTRGAGSVVTQATPGQ</sequence>
<feature type="region of interest" description="Disordered" evidence="1">
    <location>
        <begin position="34"/>
        <end position="58"/>
    </location>
</feature>
<dbReference type="EMBL" id="JBHTJT010000051">
    <property type="protein sequence ID" value="MFD0982407.1"/>
    <property type="molecule type" value="Genomic_DNA"/>
</dbReference>
<keyword evidence="2" id="KW-0732">Signal</keyword>
<evidence type="ECO:0000256" key="1">
    <source>
        <dbReference type="SAM" id="MobiDB-lite"/>
    </source>
</evidence>
<dbReference type="Proteomes" id="UP001597108">
    <property type="component" value="Unassembled WGS sequence"/>
</dbReference>
<gene>
    <name evidence="3" type="ORF">ACFQ2S_22455</name>
</gene>
<accession>A0ABW3IW52</accession>
<proteinExistence type="predicted"/>
<name>A0ABW3IW52_9RHOB</name>
<comment type="caution">
    <text evidence="3">The sequence shown here is derived from an EMBL/GenBank/DDBJ whole genome shotgun (WGS) entry which is preliminary data.</text>
</comment>
<feature type="signal peptide" evidence="2">
    <location>
        <begin position="1"/>
        <end position="21"/>
    </location>
</feature>
<evidence type="ECO:0000256" key="2">
    <source>
        <dbReference type="SAM" id="SignalP"/>
    </source>
</evidence>
<dbReference type="RefSeq" id="WP_386078296.1">
    <property type="nucleotide sequence ID" value="NZ_JBHTJT010000051.1"/>
</dbReference>